<protein>
    <submittedName>
        <fullName evidence="1">Uncharacterized protein</fullName>
    </submittedName>
</protein>
<proteinExistence type="predicted"/>
<evidence type="ECO:0000313" key="1">
    <source>
        <dbReference type="EMBL" id="JAH57612.1"/>
    </source>
</evidence>
<reference evidence="1" key="1">
    <citation type="submission" date="2014-11" db="EMBL/GenBank/DDBJ databases">
        <authorList>
            <person name="Amaro Gonzalez C."/>
        </authorList>
    </citation>
    <scope>NUCLEOTIDE SEQUENCE</scope>
</reference>
<accession>A0A0E9TVW1</accession>
<dbReference type="AlphaFoldDB" id="A0A0E9TVW1"/>
<sequence>MECYSDHCSTLAVALHWSLL</sequence>
<reference evidence="1" key="2">
    <citation type="journal article" date="2015" name="Fish Shellfish Immunol.">
        <title>Early steps in the European eel (Anguilla anguilla)-Vibrio vulnificus interaction in the gills: Role of the RtxA13 toxin.</title>
        <authorList>
            <person name="Callol A."/>
            <person name="Pajuelo D."/>
            <person name="Ebbesson L."/>
            <person name="Teles M."/>
            <person name="MacKenzie S."/>
            <person name="Amaro C."/>
        </authorList>
    </citation>
    <scope>NUCLEOTIDE SEQUENCE</scope>
</reference>
<organism evidence="1">
    <name type="scientific">Anguilla anguilla</name>
    <name type="common">European freshwater eel</name>
    <name type="synonym">Muraena anguilla</name>
    <dbReference type="NCBI Taxonomy" id="7936"/>
    <lineage>
        <taxon>Eukaryota</taxon>
        <taxon>Metazoa</taxon>
        <taxon>Chordata</taxon>
        <taxon>Craniata</taxon>
        <taxon>Vertebrata</taxon>
        <taxon>Euteleostomi</taxon>
        <taxon>Actinopterygii</taxon>
        <taxon>Neopterygii</taxon>
        <taxon>Teleostei</taxon>
        <taxon>Anguilliformes</taxon>
        <taxon>Anguillidae</taxon>
        <taxon>Anguilla</taxon>
    </lineage>
</organism>
<dbReference type="EMBL" id="GBXM01050965">
    <property type="protein sequence ID" value="JAH57612.1"/>
    <property type="molecule type" value="Transcribed_RNA"/>
</dbReference>
<name>A0A0E9TVW1_ANGAN</name>